<dbReference type="EMBL" id="BKCJ010006085">
    <property type="protein sequence ID" value="GEU70280.1"/>
    <property type="molecule type" value="Genomic_DNA"/>
</dbReference>
<reference evidence="1" key="1">
    <citation type="journal article" date="2019" name="Sci. Rep.">
        <title>Draft genome of Tanacetum cinerariifolium, the natural source of mosquito coil.</title>
        <authorList>
            <person name="Yamashiro T."/>
            <person name="Shiraishi A."/>
            <person name="Satake H."/>
            <person name="Nakayama K."/>
        </authorList>
    </citation>
    <scope>NUCLEOTIDE SEQUENCE</scope>
</reference>
<evidence type="ECO:0000313" key="1">
    <source>
        <dbReference type="EMBL" id="GEU70280.1"/>
    </source>
</evidence>
<comment type="caution">
    <text evidence="1">The sequence shown here is derived from an EMBL/GenBank/DDBJ whole genome shotgun (WGS) entry which is preliminary data.</text>
</comment>
<organism evidence="1">
    <name type="scientific">Tanacetum cinerariifolium</name>
    <name type="common">Dalmatian daisy</name>
    <name type="synonym">Chrysanthemum cinerariifolium</name>
    <dbReference type="NCBI Taxonomy" id="118510"/>
    <lineage>
        <taxon>Eukaryota</taxon>
        <taxon>Viridiplantae</taxon>
        <taxon>Streptophyta</taxon>
        <taxon>Embryophyta</taxon>
        <taxon>Tracheophyta</taxon>
        <taxon>Spermatophyta</taxon>
        <taxon>Magnoliopsida</taxon>
        <taxon>eudicotyledons</taxon>
        <taxon>Gunneridae</taxon>
        <taxon>Pentapetalae</taxon>
        <taxon>asterids</taxon>
        <taxon>campanulids</taxon>
        <taxon>Asterales</taxon>
        <taxon>Asteraceae</taxon>
        <taxon>Asteroideae</taxon>
        <taxon>Anthemideae</taxon>
        <taxon>Anthemidinae</taxon>
        <taxon>Tanacetum</taxon>
    </lineage>
</organism>
<sequence length="69" mass="7897">MDMGASSHLPDNTGYKTHKVLLHCESTGDLYSVTQQPPFTSPFAFYSFSSTTWHRRLGHPRDDVLRQLE</sequence>
<name>A0A6L2M9G5_TANCI</name>
<dbReference type="AlphaFoldDB" id="A0A6L2M9G5"/>
<proteinExistence type="predicted"/>
<protein>
    <submittedName>
        <fullName evidence="1">Ribonuclease H-like domain-containing protein</fullName>
    </submittedName>
</protein>
<accession>A0A6L2M9G5</accession>
<gene>
    <name evidence="1" type="ORF">Tci_042258</name>
</gene>